<dbReference type="GO" id="GO:0016791">
    <property type="term" value="F:phosphatase activity"/>
    <property type="evidence" value="ECO:0007669"/>
    <property type="project" value="TreeGrafter"/>
</dbReference>
<evidence type="ECO:0000256" key="1">
    <source>
        <dbReference type="ARBA" id="ARBA00022801"/>
    </source>
</evidence>
<keyword evidence="5" id="KW-1185">Reference proteome</keyword>
<accession>A0A1G5S6B6</accession>
<feature type="transmembrane region" description="Helical" evidence="2">
    <location>
        <begin position="154"/>
        <end position="173"/>
    </location>
</feature>
<gene>
    <name evidence="4" type="ORF">SAMN03080599_02696</name>
</gene>
<feature type="transmembrane region" description="Helical" evidence="2">
    <location>
        <begin position="193"/>
        <end position="211"/>
    </location>
</feature>
<organism evidence="4 5">
    <name type="scientific">Acidaminobacter hydrogenoformans DSM 2784</name>
    <dbReference type="NCBI Taxonomy" id="1120920"/>
    <lineage>
        <taxon>Bacteria</taxon>
        <taxon>Bacillati</taxon>
        <taxon>Bacillota</taxon>
        <taxon>Clostridia</taxon>
        <taxon>Peptostreptococcales</taxon>
        <taxon>Acidaminobacteraceae</taxon>
        <taxon>Acidaminobacter</taxon>
    </lineage>
</organism>
<dbReference type="AlphaFoldDB" id="A0A1G5S6B6"/>
<evidence type="ECO:0000313" key="5">
    <source>
        <dbReference type="Proteomes" id="UP000199208"/>
    </source>
</evidence>
<dbReference type="InterPro" id="IPR001932">
    <property type="entry name" value="PPM-type_phosphatase-like_dom"/>
</dbReference>
<proteinExistence type="predicted"/>
<dbReference type="Gene3D" id="3.60.40.10">
    <property type="entry name" value="PPM-type phosphatase domain"/>
    <property type="match status" value="1"/>
</dbReference>
<evidence type="ECO:0000313" key="4">
    <source>
        <dbReference type="EMBL" id="SCZ81271.1"/>
    </source>
</evidence>
<protein>
    <submittedName>
        <fullName evidence="4">Serine phosphatase RsbU, regulator of sigma subunit</fullName>
    </submittedName>
</protein>
<dbReference type="RefSeq" id="WP_170829455.1">
    <property type="nucleotide sequence ID" value="NZ_FMWL01000017.1"/>
</dbReference>
<keyword evidence="2" id="KW-1133">Transmembrane helix</keyword>
<keyword evidence="1" id="KW-0378">Hydrolase</keyword>
<dbReference type="PANTHER" id="PTHR43156">
    <property type="entry name" value="STAGE II SPORULATION PROTEIN E-RELATED"/>
    <property type="match status" value="1"/>
</dbReference>
<sequence length="554" mass="63102">METVTKQLNRVQTEFLKPPLAFLMLLGLLTLYQRSYESFDLYVGGPWQSELAILIHVSTVIVLTALYNILYYMYIKSQRAGSLVYSVGFSVALTAYVMHLLIDFGGPGLLESPVNVASSLLAGGHLVFFLSALAAEWIPQEYKIKMKPIRLAKLLPLAPVLLTAVIVLGLDQITNDSAFAAEVSKTVSLSLDYFSAVVVLLLMMMAFRHAYIDDDYRYLGVVVGYVALFFSKAFAILSFNYGAGAPIFSILLSLAGFALLLLEFYRKGIGDPLNEIDLKEKQITLYANNLDRVIQKRTKEIFERNRKFETELEYARNIQQSLLPEQRFAIKNAAFVTGYFPCEDLSGDFYDIYRIDDDHLGMYILDVSGHGISAALMTMFCNNYIKSTERLIKRYRGLKPHKNLSNFYEEFNRMNFPDEMHMVIFFASYCLSNRTLTYCSGGMNCQPFVVSRSGSIKTLDESLGFPICKFSDLYKPEYQSATIELQPGDRVVFYTDGLIDMEKNRVMDQVGLEEFMEDHVEMSLKALNERLIGRIYPKMDKLKDDISYFIMEIE</sequence>
<dbReference type="Pfam" id="PF07228">
    <property type="entry name" value="SpoIIE"/>
    <property type="match status" value="1"/>
</dbReference>
<dbReference type="PANTHER" id="PTHR43156:SF2">
    <property type="entry name" value="STAGE II SPORULATION PROTEIN E"/>
    <property type="match status" value="1"/>
</dbReference>
<feature type="transmembrane region" description="Helical" evidence="2">
    <location>
        <begin position="83"/>
        <end position="102"/>
    </location>
</feature>
<feature type="transmembrane region" description="Helical" evidence="2">
    <location>
        <begin position="52"/>
        <end position="71"/>
    </location>
</feature>
<dbReference type="SMART" id="SM00331">
    <property type="entry name" value="PP2C_SIG"/>
    <property type="match status" value="1"/>
</dbReference>
<dbReference type="SUPFAM" id="SSF81606">
    <property type="entry name" value="PP2C-like"/>
    <property type="match status" value="1"/>
</dbReference>
<reference evidence="4 5" key="1">
    <citation type="submission" date="2016-10" db="EMBL/GenBank/DDBJ databases">
        <authorList>
            <person name="de Groot N.N."/>
        </authorList>
    </citation>
    <scope>NUCLEOTIDE SEQUENCE [LARGE SCALE GENOMIC DNA]</scope>
    <source>
        <strain evidence="4 5">DSM 2784</strain>
    </source>
</reference>
<feature type="domain" description="PPM-type phosphatase" evidence="3">
    <location>
        <begin position="330"/>
        <end position="553"/>
    </location>
</feature>
<evidence type="ECO:0000256" key="2">
    <source>
        <dbReference type="SAM" id="Phobius"/>
    </source>
</evidence>
<dbReference type="Proteomes" id="UP000199208">
    <property type="component" value="Unassembled WGS sequence"/>
</dbReference>
<feature type="transmembrane region" description="Helical" evidence="2">
    <location>
        <begin position="243"/>
        <end position="262"/>
    </location>
</feature>
<dbReference type="EMBL" id="FMWL01000017">
    <property type="protein sequence ID" value="SCZ81271.1"/>
    <property type="molecule type" value="Genomic_DNA"/>
</dbReference>
<evidence type="ECO:0000259" key="3">
    <source>
        <dbReference type="SMART" id="SM00331"/>
    </source>
</evidence>
<feature type="transmembrane region" description="Helical" evidence="2">
    <location>
        <begin position="15"/>
        <end position="32"/>
    </location>
</feature>
<dbReference type="InterPro" id="IPR036457">
    <property type="entry name" value="PPM-type-like_dom_sf"/>
</dbReference>
<feature type="transmembrane region" description="Helical" evidence="2">
    <location>
        <begin position="114"/>
        <end position="133"/>
    </location>
</feature>
<keyword evidence="2" id="KW-0812">Transmembrane</keyword>
<feature type="transmembrane region" description="Helical" evidence="2">
    <location>
        <begin position="218"/>
        <end position="237"/>
    </location>
</feature>
<dbReference type="InterPro" id="IPR052016">
    <property type="entry name" value="Bact_Sigma-Reg"/>
</dbReference>
<keyword evidence="2" id="KW-0472">Membrane</keyword>
<dbReference type="STRING" id="1120920.SAMN03080599_02696"/>
<name>A0A1G5S6B6_9FIRM</name>